<dbReference type="PANTHER" id="PTHR48081">
    <property type="entry name" value="AB HYDROLASE SUPERFAMILY PROTEIN C4A8.06C"/>
    <property type="match status" value="1"/>
</dbReference>
<dbReference type="RefSeq" id="WP_095414683.1">
    <property type="nucleotide sequence ID" value="NZ_CP018477.1"/>
</dbReference>
<evidence type="ECO:0000313" key="4">
    <source>
        <dbReference type="EMBL" id="ASV74328.1"/>
    </source>
</evidence>
<keyword evidence="4" id="KW-0326">Glycosidase</keyword>
<dbReference type="GO" id="GO:0016798">
    <property type="term" value="F:hydrolase activity, acting on glycosyl bonds"/>
    <property type="evidence" value="ECO:0007669"/>
    <property type="project" value="UniProtKB-KW"/>
</dbReference>
<keyword evidence="5" id="KW-1185">Reference proteome</keyword>
<evidence type="ECO:0000259" key="3">
    <source>
        <dbReference type="Pfam" id="PF20434"/>
    </source>
</evidence>
<keyword evidence="2" id="KW-0732">Signal</keyword>
<dbReference type="InterPro" id="IPR029058">
    <property type="entry name" value="AB_hydrolase_fold"/>
</dbReference>
<name>A0A286REE8_9BACT</name>
<dbReference type="AlphaFoldDB" id="A0A286REE8"/>
<keyword evidence="4" id="KW-0119">Carbohydrate metabolism</keyword>
<evidence type="ECO:0000256" key="2">
    <source>
        <dbReference type="SAM" id="SignalP"/>
    </source>
</evidence>
<feature type="chain" id="PRO_5013126550" evidence="2">
    <location>
        <begin position="29"/>
        <end position="302"/>
    </location>
</feature>
<protein>
    <submittedName>
        <fullName evidence="4">Endo-1,4-beta-xylanase B</fullName>
    </submittedName>
</protein>
<dbReference type="Proteomes" id="UP000215086">
    <property type="component" value="Chromosome"/>
</dbReference>
<dbReference type="GO" id="GO:0045493">
    <property type="term" value="P:xylan catabolic process"/>
    <property type="evidence" value="ECO:0007669"/>
    <property type="project" value="UniProtKB-KW"/>
</dbReference>
<gene>
    <name evidence="4" type="ORF">THTE_1726</name>
</gene>
<evidence type="ECO:0000256" key="1">
    <source>
        <dbReference type="ARBA" id="ARBA00022801"/>
    </source>
</evidence>
<dbReference type="KEGG" id="ttf:THTE_1726"/>
<keyword evidence="1 4" id="KW-0378">Hydrolase</keyword>
<proteinExistence type="predicted"/>
<organism evidence="4 5">
    <name type="scientific">Thermogutta terrifontis</name>
    <dbReference type="NCBI Taxonomy" id="1331910"/>
    <lineage>
        <taxon>Bacteria</taxon>
        <taxon>Pseudomonadati</taxon>
        <taxon>Planctomycetota</taxon>
        <taxon>Planctomycetia</taxon>
        <taxon>Pirellulales</taxon>
        <taxon>Thermoguttaceae</taxon>
        <taxon>Thermogutta</taxon>
    </lineage>
</organism>
<dbReference type="SUPFAM" id="SSF53474">
    <property type="entry name" value="alpha/beta-Hydrolases"/>
    <property type="match status" value="1"/>
</dbReference>
<dbReference type="Gene3D" id="3.40.50.1820">
    <property type="entry name" value="alpha/beta hydrolase"/>
    <property type="match status" value="1"/>
</dbReference>
<dbReference type="EMBL" id="CP018477">
    <property type="protein sequence ID" value="ASV74328.1"/>
    <property type="molecule type" value="Genomic_DNA"/>
</dbReference>
<dbReference type="PANTHER" id="PTHR48081:SF6">
    <property type="entry name" value="PEPTIDASE S9 PROLYL OLIGOPEPTIDASE CATALYTIC DOMAIN-CONTAINING PROTEIN"/>
    <property type="match status" value="1"/>
</dbReference>
<dbReference type="Pfam" id="PF20434">
    <property type="entry name" value="BD-FAE"/>
    <property type="match status" value="1"/>
</dbReference>
<evidence type="ECO:0000313" key="5">
    <source>
        <dbReference type="Proteomes" id="UP000215086"/>
    </source>
</evidence>
<dbReference type="OrthoDB" id="9794725at2"/>
<feature type="domain" description="BD-FAE-like" evidence="3">
    <location>
        <begin position="57"/>
        <end position="253"/>
    </location>
</feature>
<accession>A0A286REE8</accession>
<sequence>MTKRSRFSTLTALIAICFFAVIARCAKAEGPQKILLWPEGAPLAKGDRPEDKPGLIVYLPPAEKAVGTGVVVCPGGGYGALAMDHEGDQIAQWFNSFGVAAFILDYRHRNKGYMHPAPMLDVQRAIRLVRARAEEFGVKTDRIGVMGFSAGGHLASTAATHFDAGQPDAPDPIDRVSCRPDFAILCYAVIAFDEPFTHRGSMRNLLGDNPDPELVKSLSNEKQVTPQTPPTFLFHTNEDTGVPPENSVMFYLALRKAGVPAELHIFEKGRHGLGLAAGVPGTELWPECLKAWLKVRGLLDRS</sequence>
<keyword evidence="4" id="KW-0858">Xylan degradation</keyword>
<dbReference type="InterPro" id="IPR049492">
    <property type="entry name" value="BD-FAE-like_dom"/>
</dbReference>
<keyword evidence="4" id="KW-0624">Polysaccharide degradation</keyword>
<feature type="signal peptide" evidence="2">
    <location>
        <begin position="1"/>
        <end position="28"/>
    </location>
</feature>
<reference evidence="4 5" key="1">
    <citation type="journal article" name="Front. Microbiol.">
        <title>Sugar Metabolism of the First Thermophilic Planctomycete Thermogutta terrifontis: Comparative Genomic and Transcriptomic Approaches.</title>
        <authorList>
            <person name="Elcheninov A.G."/>
            <person name="Menzel P."/>
            <person name="Gudbergsdottir S.R."/>
            <person name="Slesarev A.I."/>
            <person name="Kadnikov V.V."/>
            <person name="Krogh A."/>
            <person name="Bonch-Osmolovskaya E.A."/>
            <person name="Peng X."/>
            <person name="Kublanov I.V."/>
        </authorList>
    </citation>
    <scope>NUCLEOTIDE SEQUENCE [LARGE SCALE GENOMIC DNA]</scope>
    <source>
        <strain evidence="4 5">R1</strain>
    </source>
</reference>
<dbReference type="InterPro" id="IPR050300">
    <property type="entry name" value="GDXG_lipolytic_enzyme"/>
</dbReference>